<evidence type="ECO:0000256" key="1">
    <source>
        <dbReference type="SAM" id="Phobius"/>
    </source>
</evidence>
<sequence>MGIHDTHWTLLNSPHTLVFNTHGIPSIGGVNPTCNQMILHVVLQCYSSNFLWSMVLFVTMLEVLLMSMN</sequence>
<name>A0A5C3KCD8_COPMA</name>
<evidence type="ECO:0000313" key="3">
    <source>
        <dbReference type="Proteomes" id="UP000307440"/>
    </source>
</evidence>
<keyword evidence="1" id="KW-1133">Transmembrane helix</keyword>
<protein>
    <submittedName>
        <fullName evidence="2">Uncharacterized protein</fullName>
    </submittedName>
</protein>
<keyword evidence="1" id="KW-0812">Transmembrane</keyword>
<keyword evidence="3" id="KW-1185">Reference proteome</keyword>
<accession>A0A5C3KCD8</accession>
<keyword evidence="1" id="KW-0472">Membrane</keyword>
<evidence type="ECO:0000313" key="2">
    <source>
        <dbReference type="EMBL" id="TFK17594.1"/>
    </source>
</evidence>
<dbReference type="AlphaFoldDB" id="A0A5C3KCD8"/>
<feature type="transmembrane region" description="Helical" evidence="1">
    <location>
        <begin position="50"/>
        <end position="68"/>
    </location>
</feature>
<reference evidence="2 3" key="1">
    <citation type="journal article" date="2019" name="Nat. Ecol. Evol.">
        <title>Megaphylogeny resolves global patterns of mushroom evolution.</title>
        <authorList>
            <person name="Varga T."/>
            <person name="Krizsan K."/>
            <person name="Foldi C."/>
            <person name="Dima B."/>
            <person name="Sanchez-Garcia M."/>
            <person name="Sanchez-Ramirez S."/>
            <person name="Szollosi G.J."/>
            <person name="Szarkandi J.G."/>
            <person name="Papp V."/>
            <person name="Albert L."/>
            <person name="Andreopoulos W."/>
            <person name="Angelini C."/>
            <person name="Antonin V."/>
            <person name="Barry K.W."/>
            <person name="Bougher N.L."/>
            <person name="Buchanan P."/>
            <person name="Buyck B."/>
            <person name="Bense V."/>
            <person name="Catcheside P."/>
            <person name="Chovatia M."/>
            <person name="Cooper J."/>
            <person name="Damon W."/>
            <person name="Desjardin D."/>
            <person name="Finy P."/>
            <person name="Geml J."/>
            <person name="Haridas S."/>
            <person name="Hughes K."/>
            <person name="Justo A."/>
            <person name="Karasinski D."/>
            <person name="Kautmanova I."/>
            <person name="Kiss B."/>
            <person name="Kocsube S."/>
            <person name="Kotiranta H."/>
            <person name="LaButti K.M."/>
            <person name="Lechner B.E."/>
            <person name="Liimatainen K."/>
            <person name="Lipzen A."/>
            <person name="Lukacs Z."/>
            <person name="Mihaltcheva S."/>
            <person name="Morgado L.N."/>
            <person name="Niskanen T."/>
            <person name="Noordeloos M.E."/>
            <person name="Ohm R.A."/>
            <person name="Ortiz-Santana B."/>
            <person name="Ovrebo C."/>
            <person name="Racz N."/>
            <person name="Riley R."/>
            <person name="Savchenko A."/>
            <person name="Shiryaev A."/>
            <person name="Soop K."/>
            <person name="Spirin V."/>
            <person name="Szebenyi C."/>
            <person name="Tomsovsky M."/>
            <person name="Tulloss R.E."/>
            <person name="Uehling J."/>
            <person name="Grigoriev I.V."/>
            <person name="Vagvolgyi C."/>
            <person name="Papp T."/>
            <person name="Martin F.M."/>
            <person name="Miettinen O."/>
            <person name="Hibbett D.S."/>
            <person name="Nagy L.G."/>
        </authorList>
    </citation>
    <scope>NUCLEOTIDE SEQUENCE [LARGE SCALE GENOMIC DNA]</scope>
    <source>
        <strain evidence="2 3">CBS 121175</strain>
    </source>
</reference>
<gene>
    <name evidence="2" type="ORF">FA15DRAFT_317378</name>
</gene>
<organism evidence="2 3">
    <name type="scientific">Coprinopsis marcescibilis</name>
    <name type="common">Agaric fungus</name>
    <name type="synonym">Psathyrella marcescibilis</name>
    <dbReference type="NCBI Taxonomy" id="230819"/>
    <lineage>
        <taxon>Eukaryota</taxon>
        <taxon>Fungi</taxon>
        <taxon>Dikarya</taxon>
        <taxon>Basidiomycota</taxon>
        <taxon>Agaricomycotina</taxon>
        <taxon>Agaricomycetes</taxon>
        <taxon>Agaricomycetidae</taxon>
        <taxon>Agaricales</taxon>
        <taxon>Agaricineae</taxon>
        <taxon>Psathyrellaceae</taxon>
        <taxon>Coprinopsis</taxon>
    </lineage>
</organism>
<proteinExistence type="predicted"/>
<dbReference type="EMBL" id="ML210487">
    <property type="protein sequence ID" value="TFK17594.1"/>
    <property type="molecule type" value="Genomic_DNA"/>
</dbReference>
<dbReference type="Proteomes" id="UP000307440">
    <property type="component" value="Unassembled WGS sequence"/>
</dbReference>